<gene>
    <name evidence="1" type="ORF">NX773_12940</name>
</gene>
<feature type="non-terminal residue" evidence="1">
    <location>
        <position position="1"/>
    </location>
</feature>
<reference evidence="1 2" key="1">
    <citation type="submission" date="2022-08" db="EMBL/GenBank/DDBJ databases">
        <title>Reclassification of Massilia species as members of the genera Telluria, Duganella, Pseudoduganella, Mokoshia gen. nov. and Zemynaea gen. nov. using orthogonal and non-orthogonal genome-based approaches.</title>
        <authorList>
            <person name="Bowman J.P."/>
        </authorList>
    </citation>
    <scope>NUCLEOTIDE SEQUENCE [LARGE SCALE GENOMIC DNA]</scope>
    <source>
        <strain evidence="1 2">JCM 31607</strain>
    </source>
</reference>
<dbReference type="EMBL" id="JANUGV010000002">
    <property type="protein sequence ID" value="MCS0609070.1"/>
    <property type="molecule type" value="Genomic_DNA"/>
</dbReference>
<dbReference type="Proteomes" id="UP001205861">
    <property type="component" value="Unassembled WGS sequence"/>
</dbReference>
<name>A0ABT2BKM6_9BURK</name>
<evidence type="ECO:0000313" key="1">
    <source>
        <dbReference type="EMBL" id="MCS0609070.1"/>
    </source>
</evidence>
<comment type="caution">
    <text evidence="1">The sequence shown here is derived from an EMBL/GenBank/DDBJ whole genome shotgun (WGS) entry which is preliminary data.</text>
</comment>
<sequence length="257" mass="28689">VTWKAQGLATVDRAMGIGAIPFNDKFMVTQFNRFHSLDGVDWRDKSGLAALPIGSAISTKSSIAGATERHEHIVSEETIPRVIGSMAIQLHDGIWLYAPQGFSPEAAPVIINNSSWSWHELSKRATFAGARAYVGSLFPVTDTEAQEVGQALFDRHIAQQLPKALWAAQRDIYAPSARRPYVMIGLPFVAIPRNTADSLSFLRRAYIDAIEHWSAKAKLSPHEEIWSNADRFSRFLMEDMMEFQRKLTPRRPGRGVA</sequence>
<evidence type="ECO:0000313" key="2">
    <source>
        <dbReference type="Proteomes" id="UP001205861"/>
    </source>
</evidence>
<dbReference type="RefSeq" id="WP_258856706.1">
    <property type="nucleotide sequence ID" value="NZ_JANUGV010000002.1"/>
</dbReference>
<protein>
    <submittedName>
        <fullName evidence="1">Uncharacterized protein</fullName>
    </submittedName>
</protein>
<keyword evidence="2" id="KW-1185">Reference proteome</keyword>
<proteinExistence type="predicted"/>
<accession>A0ABT2BKM6</accession>
<organism evidence="1 2">
    <name type="scientific">Massilia solisilvae</name>
    <dbReference type="NCBI Taxonomy" id="1811225"/>
    <lineage>
        <taxon>Bacteria</taxon>
        <taxon>Pseudomonadati</taxon>
        <taxon>Pseudomonadota</taxon>
        <taxon>Betaproteobacteria</taxon>
        <taxon>Burkholderiales</taxon>
        <taxon>Oxalobacteraceae</taxon>
        <taxon>Telluria group</taxon>
        <taxon>Massilia</taxon>
    </lineage>
</organism>